<dbReference type="InterPro" id="IPR014052">
    <property type="entry name" value="DNA_primase_ssu_euk/arc"/>
</dbReference>
<dbReference type="GeneID" id="5854255"/>
<gene>
    <name evidence="12" type="ORF">MGL_2934</name>
</gene>
<evidence type="ECO:0000256" key="2">
    <source>
        <dbReference type="ARBA" id="ARBA00022478"/>
    </source>
</evidence>
<dbReference type="STRING" id="425265.A8Q6D8"/>
<dbReference type="GO" id="GO:0006269">
    <property type="term" value="P:DNA replication, synthesis of primer"/>
    <property type="evidence" value="ECO:0007669"/>
    <property type="project" value="UniProtKB-KW"/>
</dbReference>
<dbReference type="VEuPathDB" id="FungiDB:MGL_2934"/>
<keyword evidence="4 10" id="KW-0808">Transferase</keyword>
<keyword evidence="2 10" id="KW-0240">DNA-directed RNA polymerase</keyword>
<dbReference type="GO" id="GO:0003899">
    <property type="term" value="F:DNA-directed RNA polymerase activity"/>
    <property type="evidence" value="ECO:0007669"/>
    <property type="project" value="InterPro"/>
</dbReference>
<reference evidence="12 13" key="1">
    <citation type="journal article" date="2007" name="Proc. Natl. Acad. Sci. U.S.A.">
        <title>Dandruff-associated Malassezia genomes reveal convergent and divergent virulence traits shared with plant and human fungal pathogens.</title>
        <authorList>
            <person name="Xu J."/>
            <person name="Saunders C.W."/>
            <person name="Hu P."/>
            <person name="Grant R.A."/>
            <person name="Boekhout T."/>
            <person name="Kuramae E.E."/>
            <person name="Kronstad J.W."/>
            <person name="Deangelis Y.M."/>
            <person name="Reeder N.L."/>
            <person name="Johnstone K.R."/>
            <person name="Leland M."/>
            <person name="Fieno A.M."/>
            <person name="Begley W.M."/>
            <person name="Sun Y."/>
            <person name="Lacey M.P."/>
            <person name="Chaudhary T."/>
            <person name="Keough T."/>
            <person name="Chu L."/>
            <person name="Sears R."/>
            <person name="Yuan B."/>
            <person name="Dawson T.L.Jr."/>
        </authorList>
    </citation>
    <scope>NUCLEOTIDE SEQUENCE [LARGE SCALE GENOMIC DNA]</scope>
    <source>
        <strain evidence="13">ATCC MYA-4612 / CBS 7966</strain>
    </source>
</reference>
<evidence type="ECO:0000256" key="6">
    <source>
        <dbReference type="ARBA" id="ARBA00022705"/>
    </source>
</evidence>
<comment type="caution">
    <text evidence="12">The sequence shown here is derived from an EMBL/GenBank/DDBJ whole genome shotgun (WGS) entry which is preliminary data.</text>
</comment>
<dbReference type="FunCoup" id="A8Q6D8">
    <property type="interactions" value="67"/>
</dbReference>
<dbReference type="AlphaFoldDB" id="A8Q6D8"/>
<dbReference type="Gene3D" id="3.90.920.10">
    <property type="entry name" value="DNA primase, PRIM domain"/>
    <property type="match status" value="1"/>
</dbReference>
<dbReference type="KEGG" id="mgl:MGL_2934"/>
<dbReference type="OrthoDB" id="19606at2759"/>
<feature type="compositionally biased region" description="Acidic residues" evidence="11">
    <location>
        <begin position="1"/>
        <end position="13"/>
    </location>
</feature>
<evidence type="ECO:0000256" key="1">
    <source>
        <dbReference type="ARBA" id="ARBA00009762"/>
    </source>
</evidence>
<dbReference type="InterPro" id="IPR002755">
    <property type="entry name" value="DNA_primase_S"/>
</dbReference>
<dbReference type="GO" id="GO:0005658">
    <property type="term" value="C:alpha DNA polymerase:primase complex"/>
    <property type="evidence" value="ECO:0007669"/>
    <property type="project" value="UniProtKB-ARBA"/>
</dbReference>
<dbReference type="OMA" id="NVTRGFN"/>
<protein>
    <recommendedName>
        <fullName evidence="10">DNA primase</fullName>
        <ecNumber evidence="10">2.7.7.-</ecNumber>
    </recommendedName>
</protein>
<sequence>MRHENDMEEDELDQSTVMSMADDAEQEKQKQESEPLDPMALLAYYRRLLPFKSLYTWLNRDITPTRHFTHREFALTLQNDAYLRYQSYSTWDEWKKEVCRMNPSRFEIGPVYSAKPKDRKTLQKASFRPVARELVFDIDMTDYDEIRTCCSDKSICHRCWKLIAVAAEVLDMTLREDFGFRHLVWVYSGRRGIHCWVSDQEAFQLADDARKALVGWIEVVKGGANQAKKVALGSSMPGHHRVLHPSLRRALGQDVLRSTASASSAATESHPRQGGSGLLQRAFVDVILRDQDCFRDPQRSDVLLALLPASETDAVARLQSKWASSTRSSVQKWDDVLDMAARSAERVKPMWIAALEDIVLQYTYPRIDAEVSKRQNHLLKAPFVVHPSTGRVCVPLELDQVQMFDPHSSAPTIAQILQELNQESTNASSARGEWEKTSLRPFVEQFDRACTRMVRETQEAKRAAQRHSLDF</sequence>
<dbReference type="FunFam" id="3.90.920.10:FF:000003">
    <property type="entry name" value="DNA primase"/>
    <property type="match status" value="1"/>
</dbReference>
<keyword evidence="9" id="KW-0804">Transcription</keyword>
<dbReference type="RefSeq" id="XP_001729948.1">
    <property type="nucleotide sequence ID" value="XM_001729896.1"/>
</dbReference>
<evidence type="ECO:0000256" key="8">
    <source>
        <dbReference type="ARBA" id="ARBA00022833"/>
    </source>
</evidence>
<organism evidence="12 13">
    <name type="scientific">Malassezia globosa (strain ATCC MYA-4612 / CBS 7966)</name>
    <name type="common">Dandruff-associated fungus</name>
    <dbReference type="NCBI Taxonomy" id="425265"/>
    <lineage>
        <taxon>Eukaryota</taxon>
        <taxon>Fungi</taxon>
        <taxon>Dikarya</taxon>
        <taxon>Basidiomycota</taxon>
        <taxon>Ustilaginomycotina</taxon>
        <taxon>Malasseziomycetes</taxon>
        <taxon>Malasseziales</taxon>
        <taxon>Malasseziaceae</taxon>
        <taxon>Malassezia</taxon>
    </lineage>
</organism>
<name>A8Q6D8_MALGO</name>
<evidence type="ECO:0000256" key="9">
    <source>
        <dbReference type="ARBA" id="ARBA00023163"/>
    </source>
</evidence>
<evidence type="ECO:0000256" key="7">
    <source>
        <dbReference type="ARBA" id="ARBA00022723"/>
    </source>
</evidence>
<comment type="similarity">
    <text evidence="1 10">Belongs to the eukaryotic-type primase small subunit family.</text>
</comment>
<keyword evidence="5" id="KW-0548">Nucleotidyltransferase</keyword>
<evidence type="ECO:0000256" key="4">
    <source>
        <dbReference type="ARBA" id="ARBA00022679"/>
    </source>
</evidence>
<dbReference type="NCBIfam" id="TIGR00335">
    <property type="entry name" value="primase_sml"/>
    <property type="match status" value="1"/>
</dbReference>
<keyword evidence="6 10" id="KW-0235">DNA replication</keyword>
<evidence type="ECO:0000313" key="13">
    <source>
        <dbReference type="Proteomes" id="UP000008837"/>
    </source>
</evidence>
<evidence type="ECO:0000313" key="12">
    <source>
        <dbReference type="EMBL" id="EDP42734.1"/>
    </source>
</evidence>
<accession>A8Q6D8</accession>
<evidence type="ECO:0000256" key="5">
    <source>
        <dbReference type="ARBA" id="ARBA00022695"/>
    </source>
</evidence>
<dbReference type="CDD" id="cd04860">
    <property type="entry name" value="AE_Prim_S"/>
    <property type="match status" value="1"/>
</dbReference>
<dbReference type="GO" id="GO:0046872">
    <property type="term" value="F:metal ion binding"/>
    <property type="evidence" value="ECO:0007669"/>
    <property type="project" value="UniProtKB-KW"/>
</dbReference>
<dbReference type="EMBL" id="AAYY01000010">
    <property type="protein sequence ID" value="EDP42734.1"/>
    <property type="molecule type" value="Genomic_DNA"/>
</dbReference>
<proteinExistence type="inferred from homology"/>
<keyword evidence="3 10" id="KW-0639">Primosome</keyword>
<evidence type="ECO:0000256" key="11">
    <source>
        <dbReference type="SAM" id="MobiDB-lite"/>
    </source>
</evidence>
<feature type="region of interest" description="Disordered" evidence="11">
    <location>
        <begin position="1"/>
        <end position="34"/>
    </location>
</feature>
<keyword evidence="13" id="KW-1185">Reference proteome</keyword>
<keyword evidence="8" id="KW-0862">Zinc</keyword>
<evidence type="ECO:0000256" key="10">
    <source>
        <dbReference type="RuleBase" id="RU003514"/>
    </source>
</evidence>
<dbReference type="SUPFAM" id="SSF56747">
    <property type="entry name" value="Prim-pol domain"/>
    <property type="match status" value="1"/>
</dbReference>
<dbReference type="Pfam" id="PF01896">
    <property type="entry name" value="DNA_primase_S"/>
    <property type="match status" value="1"/>
</dbReference>
<dbReference type="InParanoid" id="A8Q6D8"/>
<evidence type="ECO:0000256" key="3">
    <source>
        <dbReference type="ARBA" id="ARBA00022515"/>
    </source>
</evidence>
<keyword evidence="7" id="KW-0479">Metal-binding</keyword>
<dbReference type="EC" id="2.7.7.-" evidence="10"/>
<dbReference type="Proteomes" id="UP000008837">
    <property type="component" value="Unassembled WGS sequence"/>
</dbReference>
<dbReference type="PANTHER" id="PTHR10536">
    <property type="entry name" value="DNA PRIMASE SMALL SUBUNIT"/>
    <property type="match status" value="1"/>
</dbReference>